<dbReference type="AlphaFoldDB" id="A0A2T5PEJ9"/>
<feature type="region of interest" description="Disordered" evidence="1">
    <location>
        <begin position="430"/>
        <end position="467"/>
    </location>
</feature>
<keyword evidence="3" id="KW-0547">Nucleotide-binding</keyword>
<dbReference type="SMART" id="SM00382">
    <property type="entry name" value="AAA"/>
    <property type="match status" value="1"/>
</dbReference>
<evidence type="ECO:0000313" key="3">
    <source>
        <dbReference type="EMBL" id="PTU76159.1"/>
    </source>
</evidence>
<dbReference type="RefSeq" id="WP_108104218.1">
    <property type="nucleotide sequence ID" value="NZ_QASN01000002.1"/>
</dbReference>
<feature type="compositionally biased region" description="Low complexity" evidence="1">
    <location>
        <begin position="449"/>
        <end position="467"/>
    </location>
</feature>
<dbReference type="Proteomes" id="UP000244064">
    <property type="component" value="Unassembled WGS sequence"/>
</dbReference>
<feature type="domain" description="AAA+ ATPase" evidence="2">
    <location>
        <begin position="25"/>
        <end position="331"/>
    </location>
</feature>
<name>A0A2T5PEJ9_9PSED</name>
<dbReference type="Gene3D" id="3.40.50.300">
    <property type="entry name" value="P-loop containing nucleotide triphosphate hydrolases"/>
    <property type="match status" value="2"/>
</dbReference>
<dbReference type="EMBL" id="QASN01000002">
    <property type="protein sequence ID" value="PTU76159.1"/>
    <property type="molecule type" value="Genomic_DNA"/>
</dbReference>
<gene>
    <name evidence="3" type="ORF">DBO85_00525</name>
</gene>
<accession>A0A2T5PEJ9</accession>
<evidence type="ECO:0000256" key="1">
    <source>
        <dbReference type="SAM" id="MobiDB-lite"/>
    </source>
</evidence>
<dbReference type="InterPro" id="IPR033186">
    <property type="entry name" value="HerA_C"/>
</dbReference>
<organism evidence="3 4">
    <name type="scientific">Pseudomonas mangrovi</name>
    <dbReference type="NCBI Taxonomy" id="2161748"/>
    <lineage>
        <taxon>Bacteria</taxon>
        <taxon>Pseudomonadati</taxon>
        <taxon>Pseudomonadota</taxon>
        <taxon>Gammaproteobacteria</taxon>
        <taxon>Pseudomonadales</taxon>
        <taxon>Pseudomonadaceae</taxon>
        <taxon>Pseudomonas</taxon>
    </lineage>
</organism>
<comment type="caution">
    <text evidence="3">The sequence shown here is derived from an EMBL/GenBank/DDBJ whole genome shotgun (WGS) entry which is preliminary data.</text>
</comment>
<protein>
    <submittedName>
        <fullName evidence="3">ATP-binding protein</fullName>
    </submittedName>
</protein>
<dbReference type="OrthoDB" id="9758751at2"/>
<dbReference type="InterPro" id="IPR027417">
    <property type="entry name" value="P-loop_NTPase"/>
</dbReference>
<sequence>MADSQAWVLGAGADGQPVTQSFRVANRHGLIAGATGTGKTVTLQRLIESFSDAGVAVFAADIKGDLCGLGAAGAPAGRVAERIASMPWLAHAPRAYPLTLWDVDGRSGHPLRTTLSEMGPLLLANLLQLTDSQQAALYAIFQVADREGLLLLDIKDLKALVSYLLEQPQALGDDAALFTRPSAQALLRKLATLEQQGAEALFGEPALQLEDILQPAPDGRGRIHLLDASRLVHEAPKVYATFLLWLLAELFEQLPERGDADRPLLALFFDEAHLLFADTPKALQERLEQVVRLVRSKGVGVYFVTQSPGDLPDSVLAQLGLRIQHGLRAFTAREQKALRAVADGFRPNPQLDSLKVLTELGIGEALVGTLDEKGIPQMVQRVAIAPPQSRIGPLEMAERGEIIRLSPLAGRYDRPLDRDSAYEMLMRRAEAAAKARPQDSPAVQPKAGRTASKTPSRKSSSSAGSVLDSLASQTVKSVVRNVANRIGRELVRGLMGSLLGGKKR</sequence>
<proteinExistence type="predicted"/>
<dbReference type="InterPro" id="IPR051162">
    <property type="entry name" value="T4SS_component"/>
</dbReference>
<dbReference type="InterPro" id="IPR003593">
    <property type="entry name" value="AAA+_ATPase"/>
</dbReference>
<dbReference type="GO" id="GO:0005524">
    <property type="term" value="F:ATP binding"/>
    <property type="evidence" value="ECO:0007669"/>
    <property type="project" value="UniProtKB-KW"/>
</dbReference>
<reference evidence="3 4" key="1">
    <citation type="submission" date="2018-04" db="EMBL/GenBank/DDBJ databases">
        <title>Pseudomonas sp. nov., isolated from mangrove soil.</title>
        <authorList>
            <person name="Chen C."/>
        </authorList>
    </citation>
    <scope>NUCLEOTIDE SEQUENCE [LARGE SCALE GENOMIC DNA]</scope>
    <source>
        <strain evidence="3 4">TC-11</strain>
    </source>
</reference>
<keyword evidence="3" id="KW-0067">ATP-binding</keyword>
<dbReference type="PANTHER" id="PTHR30121:SF6">
    <property type="entry name" value="SLR6007 PROTEIN"/>
    <property type="match status" value="1"/>
</dbReference>
<evidence type="ECO:0000259" key="2">
    <source>
        <dbReference type="SMART" id="SM00382"/>
    </source>
</evidence>
<dbReference type="SUPFAM" id="SSF52540">
    <property type="entry name" value="P-loop containing nucleoside triphosphate hydrolases"/>
    <property type="match status" value="1"/>
</dbReference>
<dbReference type="PANTHER" id="PTHR30121">
    <property type="entry name" value="UNCHARACTERIZED PROTEIN YJGR-RELATED"/>
    <property type="match status" value="1"/>
</dbReference>
<keyword evidence="4" id="KW-1185">Reference proteome</keyword>
<evidence type="ECO:0000313" key="4">
    <source>
        <dbReference type="Proteomes" id="UP000244064"/>
    </source>
</evidence>
<dbReference type="Pfam" id="PF05872">
    <property type="entry name" value="HerA_C"/>
    <property type="match status" value="1"/>
</dbReference>